<dbReference type="CDD" id="cd11386">
    <property type="entry name" value="MCP_signal"/>
    <property type="match status" value="1"/>
</dbReference>
<dbReference type="PROSITE" id="PS50111">
    <property type="entry name" value="CHEMOTAXIS_TRANSDUC_2"/>
    <property type="match status" value="1"/>
</dbReference>
<name>A0ABV8CNR9_9GAMM</name>
<dbReference type="SMART" id="SM00283">
    <property type="entry name" value="MA"/>
    <property type="match status" value="1"/>
</dbReference>
<dbReference type="PANTHER" id="PTHR32089:SF112">
    <property type="entry name" value="LYSOZYME-LIKE PROTEIN-RELATED"/>
    <property type="match status" value="1"/>
</dbReference>
<dbReference type="EMBL" id="JBHSAF010000012">
    <property type="protein sequence ID" value="MFC3913751.1"/>
    <property type="molecule type" value="Genomic_DNA"/>
</dbReference>
<evidence type="ECO:0000313" key="8">
    <source>
        <dbReference type="EMBL" id="MFC3913751.1"/>
    </source>
</evidence>
<dbReference type="InterPro" id="IPR004089">
    <property type="entry name" value="MCPsignal_dom"/>
</dbReference>
<protein>
    <submittedName>
        <fullName evidence="8">Methyl-accepting chemotaxis protein</fullName>
    </submittedName>
</protein>
<sequence length="716" mass="79025">MGLQSDLMALSLQERHWLPVWGKTGKLAMRWAYRRNRDRVEAMEQAFNSFAATRLALLQQWTEEQWSLLESMALTLPALDSVDAAWLRERQRLLADASELFVTDLNGQLLLSSRHEGGGWQTLSVDILRHQAQGRLLQGPYRDERTRLLGATTSSFHDAVTLMFHQPVFQQGKRVATLCARVPNDVIGDIIQREAGHIFHESGDNYLFMVRSVLDPAVVPGTALSRSRFEDRTFSLGDNLKDGVHTAFGTVRVREHTELELKFNDPATGELHPGVRETMRHGHNLFVTYPGYSDYRHIPVIGKGITFQLPGSPDVWGMMCEADLEEVYRYRSVSFRLVKGVMLSVMPAWVGATALAHGLQLAPLWALTLQLSGLLVGGWFFKQGFARPLAGRLRQVIAMLRRIAEGEGNLQLRLDRGALVSDETGIMTQWVNSLVDNLDATLGNVMVTSQTLEQDNRRMQQHNESSASAVEQVMSAMRRTLSSLEEQMGRLNSASMTAADMHQAMTQQAEQARQQFALVSSRTRSIRETVGASAQTISDLGASTREIGNIIGVIQAIAAQTNLLALNAAIEAARAGEAGRGFAVVADEVRHLAERTRQSTAEIEGMIGRVQQQASDAVSVMEQGMVNMEEGLRIAEQAAGDNAGQSRIVEKLFETIHELTARGREHAEEASGVADVALAMKGALDDLNQSVGQTQHTIARLATMAGRFQVSERATI</sequence>
<dbReference type="SUPFAM" id="SSF58104">
    <property type="entry name" value="Methyl-accepting chemotaxis protein (MCP) signaling domain"/>
    <property type="match status" value="1"/>
</dbReference>
<evidence type="ECO:0000256" key="1">
    <source>
        <dbReference type="ARBA" id="ARBA00004370"/>
    </source>
</evidence>
<evidence type="ECO:0000256" key="2">
    <source>
        <dbReference type="ARBA" id="ARBA00023224"/>
    </source>
</evidence>
<organism evidence="8 9">
    <name type="scientific">Pseudaeromonas sharmana</name>
    <dbReference type="NCBI Taxonomy" id="328412"/>
    <lineage>
        <taxon>Bacteria</taxon>
        <taxon>Pseudomonadati</taxon>
        <taxon>Pseudomonadota</taxon>
        <taxon>Gammaproteobacteria</taxon>
        <taxon>Aeromonadales</taxon>
        <taxon>Aeromonadaceae</taxon>
        <taxon>Pseudaeromonas</taxon>
    </lineage>
</organism>
<evidence type="ECO:0000256" key="5">
    <source>
        <dbReference type="SAM" id="Coils"/>
    </source>
</evidence>
<gene>
    <name evidence="8" type="ORF">ACFOSS_09765</name>
</gene>
<feature type="coiled-coil region" evidence="5">
    <location>
        <begin position="467"/>
        <end position="494"/>
    </location>
</feature>
<proteinExistence type="inferred from homology"/>
<reference evidence="9" key="1">
    <citation type="journal article" date="2019" name="Int. J. Syst. Evol. Microbiol.">
        <title>The Global Catalogue of Microorganisms (GCM) 10K type strain sequencing project: providing services to taxonomists for standard genome sequencing and annotation.</title>
        <authorList>
            <consortium name="The Broad Institute Genomics Platform"/>
            <consortium name="The Broad Institute Genome Sequencing Center for Infectious Disease"/>
            <person name="Wu L."/>
            <person name="Ma J."/>
        </authorList>
    </citation>
    <scope>NUCLEOTIDE SEQUENCE [LARGE SCALE GENOMIC DNA]</scope>
    <source>
        <strain evidence="9">CCUG 54939</strain>
    </source>
</reference>
<dbReference type="PANTHER" id="PTHR32089">
    <property type="entry name" value="METHYL-ACCEPTING CHEMOTAXIS PROTEIN MCPB"/>
    <property type="match status" value="1"/>
</dbReference>
<keyword evidence="5" id="KW-0175">Coiled coil</keyword>
<comment type="caution">
    <text evidence="8">The sequence shown here is derived from an EMBL/GenBank/DDBJ whole genome shotgun (WGS) entry which is preliminary data.</text>
</comment>
<comment type="subcellular location">
    <subcellularLocation>
        <location evidence="1">Membrane</location>
    </subcellularLocation>
</comment>
<dbReference type="PROSITE" id="PS50885">
    <property type="entry name" value="HAMP"/>
    <property type="match status" value="1"/>
</dbReference>
<evidence type="ECO:0000259" key="7">
    <source>
        <dbReference type="PROSITE" id="PS50885"/>
    </source>
</evidence>
<dbReference type="InterPro" id="IPR003660">
    <property type="entry name" value="HAMP_dom"/>
</dbReference>
<feature type="domain" description="Methyl-accepting transducer" evidence="6">
    <location>
        <begin position="441"/>
        <end position="681"/>
    </location>
</feature>
<dbReference type="Proteomes" id="UP001595692">
    <property type="component" value="Unassembled WGS sequence"/>
</dbReference>
<keyword evidence="2 4" id="KW-0807">Transducer</keyword>
<dbReference type="Gene3D" id="1.10.287.950">
    <property type="entry name" value="Methyl-accepting chemotaxis protein"/>
    <property type="match status" value="1"/>
</dbReference>
<evidence type="ECO:0000313" key="9">
    <source>
        <dbReference type="Proteomes" id="UP001595692"/>
    </source>
</evidence>
<feature type="domain" description="HAMP" evidence="7">
    <location>
        <begin position="387"/>
        <end position="443"/>
    </location>
</feature>
<dbReference type="Pfam" id="PF00015">
    <property type="entry name" value="MCPsignal"/>
    <property type="match status" value="1"/>
</dbReference>
<evidence type="ECO:0000259" key="6">
    <source>
        <dbReference type="PROSITE" id="PS50111"/>
    </source>
</evidence>
<comment type="similarity">
    <text evidence="3">Belongs to the methyl-accepting chemotaxis (MCP) protein family.</text>
</comment>
<evidence type="ECO:0000256" key="3">
    <source>
        <dbReference type="ARBA" id="ARBA00029447"/>
    </source>
</evidence>
<accession>A0ABV8CNR9</accession>
<evidence type="ECO:0000256" key="4">
    <source>
        <dbReference type="PROSITE-ProRule" id="PRU00284"/>
    </source>
</evidence>
<dbReference type="RefSeq" id="WP_377152155.1">
    <property type="nucleotide sequence ID" value="NZ_JBHSAF010000012.1"/>
</dbReference>
<keyword evidence="9" id="KW-1185">Reference proteome</keyword>